<feature type="region of interest" description="Disordered" evidence="1">
    <location>
        <begin position="598"/>
        <end position="629"/>
    </location>
</feature>
<feature type="compositionally biased region" description="Basic and acidic residues" evidence="1">
    <location>
        <begin position="620"/>
        <end position="629"/>
    </location>
</feature>
<protein>
    <recommendedName>
        <fullName evidence="2">CABIT domain-containing protein</fullName>
    </recommendedName>
</protein>
<dbReference type="Proteomes" id="UP001195483">
    <property type="component" value="Unassembled WGS sequence"/>
</dbReference>
<proteinExistence type="predicted"/>
<evidence type="ECO:0000259" key="2">
    <source>
        <dbReference type="Pfam" id="PF12736"/>
    </source>
</evidence>
<dbReference type="EMBL" id="JAEAOA010001767">
    <property type="protein sequence ID" value="KAK3600680.1"/>
    <property type="molecule type" value="Genomic_DNA"/>
</dbReference>
<dbReference type="AlphaFoldDB" id="A0AAE0SYT4"/>
<feature type="region of interest" description="Disordered" evidence="1">
    <location>
        <begin position="393"/>
        <end position="416"/>
    </location>
</feature>
<evidence type="ECO:0000256" key="1">
    <source>
        <dbReference type="SAM" id="MobiDB-lite"/>
    </source>
</evidence>
<dbReference type="Pfam" id="PF12736">
    <property type="entry name" value="CABIT"/>
    <property type="match status" value="1"/>
</dbReference>
<evidence type="ECO:0000313" key="3">
    <source>
        <dbReference type="EMBL" id="KAK3600680.1"/>
    </source>
</evidence>
<comment type="caution">
    <text evidence="3">The sequence shown here is derived from an EMBL/GenBank/DDBJ whole genome shotgun (WGS) entry which is preliminary data.</text>
</comment>
<dbReference type="InterPro" id="IPR025946">
    <property type="entry name" value="CABIT_dom"/>
</dbReference>
<organism evidence="3 4">
    <name type="scientific">Potamilus streckersoni</name>
    <dbReference type="NCBI Taxonomy" id="2493646"/>
    <lineage>
        <taxon>Eukaryota</taxon>
        <taxon>Metazoa</taxon>
        <taxon>Spiralia</taxon>
        <taxon>Lophotrochozoa</taxon>
        <taxon>Mollusca</taxon>
        <taxon>Bivalvia</taxon>
        <taxon>Autobranchia</taxon>
        <taxon>Heteroconchia</taxon>
        <taxon>Palaeoheterodonta</taxon>
        <taxon>Unionida</taxon>
        <taxon>Unionoidea</taxon>
        <taxon>Unionidae</taxon>
        <taxon>Ambleminae</taxon>
        <taxon>Lampsilini</taxon>
        <taxon>Potamilus</taxon>
    </lineage>
</organism>
<sequence length="910" mass="102720">MMGKLWKQKTHTTLDEPIKYKWSLQYYTLKEILTFFKLPIIVQCEEKSCSILLENFFFDLQQPLLLYSKRFTRKAEAKCLQKLLNGSYEETKLTVVIPEHYDGWFKISRQMDFEKPVPHHSVESLIHTGSDFFLCTEEFSAICLEPTDAENSTVERAVAPGEVLRKTGVHTINNMMLLPEQRHDDGNTKFLKCIDDNDDELIVPLNQAGVFYEVSDGNFDRKNCLIQIGYMIEEIDEFPVYLRHVLGEPPLLTQNYSPYLKLVKIIEEETLMASTLKMDGLFPLEIQSNSPIRFQIALNTGSILSSNEYQKAMELCESVEETYVKDIKFAFTMSPPLAVDNAYSNPSFTDDEQSELASSRSSQETTASNGTDVFEIESGEDFVDIDANSEFSIDWNPGRTNSNARNERHLPGSENNGMISDSFQRDEDHAIEFSFVSDDHDTLHDSGIHSQAISMGFSEHDRCFCEKHLQRREQILSKDQQKASFSHYFDSADTVLCRSRMSTEGSSSSTFLPYMSHSILGAHALDIHRENREITRGNKISPFDNAHSFDSIPVWNMEQQKKYDVFNRTIAGDAKSSPTSSEDTITVLTTEKITEIKEMDLQKSTRTNSPSLCSSDNASEDTRRVREESNLCGSSRSSLSVWSSEKISLDGRQKVSGTSGFDIETFDPDSQFQLQDCGFVRTSSLPVLPLSPRTHISTSTRKSSSWEGLVKMIKGGGVTCNHKSSFLGYTNMYGGFEDLYLISGIESDDTNDYNSEKEHGENKKDEFTAPSSIACKKVANVDIHCIKSERTGSQKKPSAIKLDGDYPCQADSVISHTHEDNLDSYSKQVSSTEFAESVEGIEKMNLFYESTACTNDKNSSTESLLSNASNRIVLRSGKKARTLCQRVRRKNEIKTMGVVKGVWNESSDFV</sequence>
<reference evidence="3" key="2">
    <citation type="journal article" date="2021" name="Genome Biol. Evol.">
        <title>Developing a high-quality reference genome for a parasitic bivalve with doubly uniparental inheritance (Bivalvia: Unionida).</title>
        <authorList>
            <person name="Smith C.H."/>
        </authorList>
    </citation>
    <scope>NUCLEOTIDE SEQUENCE</scope>
    <source>
        <strain evidence="3">CHS0354</strain>
        <tissue evidence="3">Mantle</tissue>
    </source>
</reference>
<evidence type="ECO:0000313" key="4">
    <source>
        <dbReference type="Proteomes" id="UP001195483"/>
    </source>
</evidence>
<accession>A0AAE0SYT4</accession>
<feature type="region of interest" description="Disordered" evidence="1">
    <location>
        <begin position="343"/>
        <end position="374"/>
    </location>
</feature>
<name>A0AAE0SYT4_9BIVA</name>
<keyword evidence="4" id="KW-1185">Reference proteome</keyword>
<reference evidence="3" key="3">
    <citation type="submission" date="2023-05" db="EMBL/GenBank/DDBJ databases">
        <authorList>
            <person name="Smith C.H."/>
        </authorList>
    </citation>
    <scope>NUCLEOTIDE SEQUENCE</scope>
    <source>
        <strain evidence="3">CHS0354</strain>
        <tissue evidence="3">Mantle</tissue>
    </source>
</reference>
<feature type="compositionally biased region" description="Polar residues" evidence="1">
    <location>
        <begin position="604"/>
        <end position="617"/>
    </location>
</feature>
<gene>
    <name evidence="3" type="ORF">CHS0354_029544</name>
</gene>
<reference evidence="3" key="1">
    <citation type="journal article" date="2021" name="Genome Biol. Evol.">
        <title>A High-Quality Reference Genome for a Parasitic Bivalve with Doubly Uniparental Inheritance (Bivalvia: Unionida).</title>
        <authorList>
            <person name="Smith C.H."/>
        </authorList>
    </citation>
    <scope>NUCLEOTIDE SEQUENCE</scope>
    <source>
        <strain evidence="3">CHS0354</strain>
    </source>
</reference>
<feature type="compositionally biased region" description="Polar residues" evidence="1">
    <location>
        <begin position="355"/>
        <end position="371"/>
    </location>
</feature>
<feature type="domain" description="CABIT" evidence="2">
    <location>
        <begin position="92"/>
        <end position="299"/>
    </location>
</feature>